<dbReference type="Proteomes" id="UP000232638">
    <property type="component" value="Chromosome"/>
</dbReference>
<name>A0A2K8UEB3_9GAMM</name>
<sequence>MTLVLKSDAFDEGGEVPPKYTCEGANVSPGLYWQGLPEGTESLVLIVDDPDAPDPAAPRMVWDHWILYNLPPTAAGLAEGAGAAALPAALPAGCVAGLNSWGRTDYGGPCPPSGRHRYFHRLYALDTRLPAELGNPTKNDLLLAMEDHILAYTALVGTYRKFGDRS</sequence>
<reference evidence="1 2" key="1">
    <citation type="submission" date="2017-03" db="EMBL/GenBank/DDBJ databases">
        <title>Complete genome sequence of Candidatus 'Thiodictyon syntrophicum' sp. nov. strain Cad16T, a photolithoautotroph purple sulfur bacterium isolated from an alpine meromictic lake.</title>
        <authorList>
            <person name="Luedin S.M."/>
            <person name="Pothier J.F."/>
            <person name="Danza F."/>
            <person name="Storelli N."/>
            <person name="Wittwer M."/>
            <person name="Tonolla M."/>
        </authorList>
    </citation>
    <scope>NUCLEOTIDE SEQUENCE [LARGE SCALE GENOMIC DNA]</scope>
    <source>
        <strain evidence="1 2">Cad16T</strain>
    </source>
</reference>
<keyword evidence="2" id="KW-1185">Reference proteome</keyword>
<organism evidence="1 2">
    <name type="scientific">Candidatus Thiodictyon syntrophicum</name>
    <dbReference type="NCBI Taxonomy" id="1166950"/>
    <lineage>
        <taxon>Bacteria</taxon>
        <taxon>Pseudomonadati</taxon>
        <taxon>Pseudomonadota</taxon>
        <taxon>Gammaproteobacteria</taxon>
        <taxon>Chromatiales</taxon>
        <taxon>Chromatiaceae</taxon>
        <taxon>Thiodictyon</taxon>
    </lineage>
</organism>
<accession>A0A2K8UEB3</accession>
<evidence type="ECO:0000313" key="2">
    <source>
        <dbReference type="Proteomes" id="UP000232638"/>
    </source>
</evidence>
<proteinExistence type="predicted"/>
<dbReference type="InterPro" id="IPR036610">
    <property type="entry name" value="PEBP-like_sf"/>
</dbReference>
<dbReference type="PANTHER" id="PTHR30289">
    <property type="entry name" value="UNCHARACTERIZED PROTEIN YBCL-RELATED"/>
    <property type="match status" value="1"/>
</dbReference>
<dbReference type="Pfam" id="PF01161">
    <property type="entry name" value="PBP"/>
    <property type="match status" value="1"/>
</dbReference>
<dbReference type="InterPro" id="IPR008914">
    <property type="entry name" value="PEBP"/>
</dbReference>
<dbReference type="NCBIfam" id="TIGR00481">
    <property type="entry name" value="YbhB/YbcL family Raf kinase inhibitor-like protein"/>
    <property type="match status" value="1"/>
</dbReference>
<dbReference type="AlphaFoldDB" id="A0A2K8UEB3"/>
<dbReference type="SUPFAM" id="SSF49777">
    <property type="entry name" value="PEBP-like"/>
    <property type="match status" value="1"/>
</dbReference>
<dbReference type="Gene3D" id="3.90.280.10">
    <property type="entry name" value="PEBP-like"/>
    <property type="match status" value="1"/>
</dbReference>
<evidence type="ECO:0000313" key="1">
    <source>
        <dbReference type="EMBL" id="AUB83431.1"/>
    </source>
</evidence>
<gene>
    <name evidence="1" type="ORF">THSYN_22430</name>
</gene>
<dbReference type="InterPro" id="IPR005247">
    <property type="entry name" value="YbhB_YbcL/LppC-like"/>
</dbReference>
<dbReference type="PANTHER" id="PTHR30289:SF1">
    <property type="entry name" value="PEBP (PHOSPHATIDYLETHANOLAMINE-BINDING PROTEIN) FAMILY PROTEIN"/>
    <property type="match status" value="1"/>
</dbReference>
<protein>
    <submittedName>
        <fullName evidence="1">Phosphatidylethanolamine-binding protein</fullName>
    </submittedName>
</protein>
<dbReference type="RefSeq" id="WP_100921118.1">
    <property type="nucleotide sequence ID" value="NZ_CP020370.1"/>
</dbReference>
<dbReference type="KEGG" id="tsy:THSYN_22430"/>
<dbReference type="OrthoDB" id="9797506at2"/>
<dbReference type="CDD" id="cd00865">
    <property type="entry name" value="PEBP_bact_arch"/>
    <property type="match status" value="1"/>
</dbReference>
<dbReference type="EMBL" id="CP020370">
    <property type="protein sequence ID" value="AUB83431.1"/>
    <property type="molecule type" value="Genomic_DNA"/>
</dbReference>